<dbReference type="PANTHER" id="PTHR22754:SF32">
    <property type="entry name" value="DISCO-INTERACTING PROTEIN 2"/>
    <property type="match status" value="1"/>
</dbReference>
<dbReference type="GO" id="GO:0070566">
    <property type="term" value="F:adenylyltransferase activity"/>
    <property type="evidence" value="ECO:0007669"/>
    <property type="project" value="TreeGrafter"/>
</dbReference>
<dbReference type="AlphaFoldDB" id="A0A5B8XY25"/>
<dbReference type="GO" id="GO:0005886">
    <property type="term" value="C:plasma membrane"/>
    <property type="evidence" value="ECO:0007669"/>
    <property type="project" value="TreeGrafter"/>
</dbReference>
<keyword evidence="2 4" id="KW-0436">Ligase</keyword>
<evidence type="ECO:0000256" key="1">
    <source>
        <dbReference type="ARBA" id="ARBA00006432"/>
    </source>
</evidence>
<dbReference type="Proteomes" id="UP000321595">
    <property type="component" value="Chromosome"/>
</dbReference>
<dbReference type="OrthoDB" id="9803968at2"/>
<proteinExistence type="inferred from homology"/>
<evidence type="ECO:0000313" key="4">
    <source>
        <dbReference type="EMBL" id="QED30087.1"/>
    </source>
</evidence>
<accession>A0A5B8XY25</accession>
<dbReference type="PANTHER" id="PTHR22754">
    <property type="entry name" value="DISCO-INTERACTING PROTEIN 2 DIP2 -RELATED"/>
    <property type="match status" value="1"/>
</dbReference>
<comment type="similarity">
    <text evidence="1">Belongs to the ATP-dependent AMP-binding enzyme family.</text>
</comment>
<sequence>MGPRKITHGHVPGGRIMRRMEPVSDTLATALEASAEAYPTHGFTFQDMTGKETFYTFGQMVDETGTRAAALAKLGLKKGDRVGIIVIEPEDFVLSFFAALRLGVIPVPLYPPMSMGEIDAYMDRLTRILDTAKAEVLLASEKLQNVLWSVVDRVPSVRKLVAIESLKKGGPAPIFPTITQEDIAFLQYTSGSTADPKGVIVTHGTLHANVTGIMTTLEMDPDKDDRGLSWLPLYHDMGLIGFVIAPAFWGVSCQFIPTLRFLKHPNSWMETASRYKATITFAPPFALGLAARRARPNQIKDWDLSTLRIVGVGAEPINPESARDFVELFSENSKMPTNAILPAYGMAEFTLAISLKEAGQTMRVRYVDPEAFENEGRAIEATGDFALEHVSCGPIFPGHEVKIVSPETHQEMPDGCEGEICLKGPSVMPGYYLNDEATQEAFRDGWLRSGDLGYLWDGEIYVTGRLKDLIILNGRNIHPQSIEWPLQEIDGVRKGNVVAFSVPGLSTEELVIALEKRADADNQTIREAVTDAISKEFSVQVAEVVVLDAGLLPKTSSGKLQRRKTRQLYLEGSLGSQGSRQMGSSGQKLTMAKHVARSVWTRVKYTVTAR</sequence>
<protein>
    <submittedName>
        <fullName evidence="4">Fatty acyl-AMP ligase</fullName>
    </submittedName>
</protein>
<reference evidence="4 5" key="1">
    <citation type="submission" date="2019-08" db="EMBL/GenBank/DDBJ databases">
        <authorList>
            <person name="Liang Q."/>
        </authorList>
    </citation>
    <scope>NUCLEOTIDE SEQUENCE [LARGE SCALE GENOMIC DNA]</scope>
    <source>
        <strain evidence="4 5">V1718</strain>
    </source>
</reference>
<evidence type="ECO:0000256" key="2">
    <source>
        <dbReference type="ARBA" id="ARBA00022598"/>
    </source>
</evidence>
<keyword evidence="5" id="KW-1185">Reference proteome</keyword>
<dbReference type="Pfam" id="PF00501">
    <property type="entry name" value="AMP-binding"/>
    <property type="match status" value="1"/>
</dbReference>
<dbReference type="InterPro" id="IPR045851">
    <property type="entry name" value="AMP-bd_C_sf"/>
</dbReference>
<feature type="domain" description="AMP-dependent synthetase/ligase" evidence="3">
    <location>
        <begin position="32"/>
        <end position="432"/>
    </location>
</feature>
<evidence type="ECO:0000259" key="3">
    <source>
        <dbReference type="Pfam" id="PF00501"/>
    </source>
</evidence>
<name>A0A5B8XY25_9DELT</name>
<dbReference type="GO" id="GO:0016874">
    <property type="term" value="F:ligase activity"/>
    <property type="evidence" value="ECO:0007669"/>
    <property type="project" value="UniProtKB-KW"/>
</dbReference>
<dbReference type="InterPro" id="IPR042099">
    <property type="entry name" value="ANL_N_sf"/>
</dbReference>
<dbReference type="EMBL" id="CP042467">
    <property type="protein sequence ID" value="QED30087.1"/>
    <property type="molecule type" value="Genomic_DNA"/>
</dbReference>
<evidence type="ECO:0000313" key="5">
    <source>
        <dbReference type="Proteomes" id="UP000321595"/>
    </source>
</evidence>
<dbReference type="KEGG" id="bbae:FRD01_23190"/>
<dbReference type="InterPro" id="IPR000873">
    <property type="entry name" value="AMP-dep_synth/lig_dom"/>
</dbReference>
<dbReference type="InterPro" id="IPR040097">
    <property type="entry name" value="FAAL/FAAC"/>
</dbReference>
<dbReference type="GO" id="GO:0071766">
    <property type="term" value="P:Actinobacterium-type cell wall biogenesis"/>
    <property type="evidence" value="ECO:0007669"/>
    <property type="project" value="UniProtKB-ARBA"/>
</dbReference>
<dbReference type="Gene3D" id="3.40.50.12780">
    <property type="entry name" value="N-terminal domain of ligase-like"/>
    <property type="match status" value="1"/>
</dbReference>
<dbReference type="GO" id="GO:0006633">
    <property type="term" value="P:fatty acid biosynthetic process"/>
    <property type="evidence" value="ECO:0007669"/>
    <property type="project" value="TreeGrafter"/>
</dbReference>
<dbReference type="CDD" id="cd05931">
    <property type="entry name" value="FAAL"/>
    <property type="match status" value="1"/>
</dbReference>
<dbReference type="FunFam" id="3.40.50.12780:FF:000013">
    <property type="entry name" value="Long-chain-fatty-acid--AMP ligase FadD32"/>
    <property type="match status" value="1"/>
</dbReference>
<organism evidence="4 5">
    <name type="scientific">Microvenator marinus</name>
    <dbReference type="NCBI Taxonomy" id="2600177"/>
    <lineage>
        <taxon>Bacteria</taxon>
        <taxon>Deltaproteobacteria</taxon>
        <taxon>Bradymonadales</taxon>
        <taxon>Microvenatoraceae</taxon>
        <taxon>Microvenator</taxon>
    </lineage>
</organism>
<dbReference type="SUPFAM" id="SSF56801">
    <property type="entry name" value="Acetyl-CoA synthetase-like"/>
    <property type="match status" value="1"/>
</dbReference>
<dbReference type="Gene3D" id="3.30.300.30">
    <property type="match status" value="1"/>
</dbReference>
<gene>
    <name evidence="4" type="ORF">FRD01_23190</name>
</gene>